<feature type="binding site" evidence="9">
    <location>
        <position position="186"/>
    </location>
    <ligand>
        <name>FMN</name>
        <dbReference type="ChEBI" id="CHEBI:58210"/>
    </ligand>
</feature>
<evidence type="ECO:0000256" key="9">
    <source>
        <dbReference type="HAMAP-Rule" id="MF_00224"/>
    </source>
</evidence>
<organism evidence="11 12">
    <name type="scientific">Rubrobacter taiwanensis</name>
    <dbReference type="NCBI Taxonomy" id="185139"/>
    <lineage>
        <taxon>Bacteria</taxon>
        <taxon>Bacillati</taxon>
        <taxon>Actinomycetota</taxon>
        <taxon>Rubrobacteria</taxon>
        <taxon>Rubrobacterales</taxon>
        <taxon>Rubrobacteraceae</taxon>
        <taxon>Rubrobacter</taxon>
    </lineage>
</organism>
<dbReference type="PROSITE" id="PS00912">
    <property type="entry name" value="DHODEHASE_2"/>
    <property type="match status" value="1"/>
</dbReference>
<dbReference type="InterPro" id="IPR024920">
    <property type="entry name" value="Dihydroorotate_DH_1"/>
</dbReference>
<dbReference type="NCBIfam" id="NF005574">
    <property type="entry name" value="PRK07259.1"/>
    <property type="match status" value="1"/>
</dbReference>
<name>A0A4R1BJ28_9ACTN</name>
<keyword evidence="4 9" id="KW-0963">Cytoplasm</keyword>
<feature type="binding site" evidence="9">
    <location>
        <position position="210"/>
    </location>
    <ligand>
        <name>FMN</name>
        <dbReference type="ChEBI" id="CHEBI:58210"/>
    </ligand>
</feature>
<dbReference type="Pfam" id="PF01180">
    <property type="entry name" value="DHO_dh"/>
    <property type="match status" value="1"/>
</dbReference>
<dbReference type="OrthoDB" id="9794954at2"/>
<dbReference type="Proteomes" id="UP000295244">
    <property type="component" value="Unassembled WGS sequence"/>
</dbReference>
<feature type="binding site" evidence="9">
    <location>
        <begin position="91"/>
        <end position="95"/>
    </location>
    <ligand>
        <name>substrate</name>
    </ligand>
</feature>
<dbReference type="GO" id="GO:0044205">
    <property type="term" value="P:'de novo' UMP biosynthetic process"/>
    <property type="evidence" value="ECO:0007669"/>
    <property type="project" value="UniProtKB-UniRule"/>
</dbReference>
<feature type="binding site" evidence="9">
    <location>
        <begin position="211"/>
        <end position="212"/>
    </location>
    <ligand>
        <name>substrate</name>
    </ligand>
</feature>
<keyword evidence="6 9" id="KW-0288">FMN</keyword>
<dbReference type="PANTHER" id="PTHR48109:SF1">
    <property type="entry name" value="DIHYDROOROTATE DEHYDROGENASE (FUMARATE)"/>
    <property type="match status" value="1"/>
</dbReference>
<evidence type="ECO:0000259" key="10">
    <source>
        <dbReference type="Pfam" id="PF01180"/>
    </source>
</evidence>
<keyword evidence="8 9" id="KW-0560">Oxidoreductase</keyword>
<dbReference type="PROSITE" id="PS00911">
    <property type="entry name" value="DHODEHASE_1"/>
    <property type="match status" value="1"/>
</dbReference>
<dbReference type="GO" id="GO:0006207">
    <property type="term" value="P:'de novo' pyrimidine nucleobase biosynthetic process"/>
    <property type="evidence" value="ECO:0007669"/>
    <property type="project" value="InterPro"/>
</dbReference>
<evidence type="ECO:0000256" key="5">
    <source>
        <dbReference type="ARBA" id="ARBA00022630"/>
    </source>
</evidence>
<evidence type="ECO:0000256" key="7">
    <source>
        <dbReference type="ARBA" id="ARBA00022975"/>
    </source>
</evidence>
<comment type="catalytic activity">
    <reaction evidence="9">
        <text>(S)-dihydroorotate + A = orotate + AH2</text>
        <dbReference type="Rhea" id="RHEA:18073"/>
        <dbReference type="ChEBI" id="CHEBI:13193"/>
        <dbReference type="ChEBI" id="CHEBI:17499"/>
        <dbReference type="ChEBI" id="CHEBI:30839"/>
        <dbReference type="ChEBI" id="CHEBI:30864"/>
    </reaction>
</comment>
<feature type="active site" description="Nucleophile" evidence="9">
    <location>
        <position position="150"/>
    </location>
</feature>
<comment type="function">
    <text evidence="9">Catalyzes the conversion of dihydroorotate to orotate.</text>
</comment>
<dbReference type="GO" id="GO:0005737">
    <property type="term" value="C:cytoplasm"/>
    <property type="evidence" value="ECO:0007669"/>
    <property type="project" value="UniProtKB-SubCell"/>
</dbReference>
<dbReference type="InterPro" id="IPR012135">
    <property type="entry name" value="Dihydroorotate_DH_1_2"/>
</dbReference>
<sequence>MCRPARRGRLRPGVRGGARLRSAGAGVDLNVELCGLRLHTPLVPAAGTHGKEAVQASEGVYGAVLPKTVTPQPRTGNPPPRLAETPAGMINSIGLQNPGVERFMEELDAFDTGVPLFVSVAGETAGDYSLLCGRLAADDRVRAIELNLSCPNVERGGLYFCAVPASVEEVVAAAVEAAGGKPVLAKLASEGAVEGAQAAERAGAAAVTLINTLPALAVDARRREVRLRGGLSGPAIKPVALRAVYEAFRAVGIPILGCGGVATGTDVAEFMLAGATAVQIGSAGFVRDPREILREFSGYLRETGLDARDLIGAAH</sequence>
<feature type="domain" description="Dihydroorotate dehydrogenase catalytic" evidence="10">
    <location>
        <begin position="29"/>
        <end position="289"/>
    </location>
</feature>
<gene>
    <name evidence="9" type="primary">pyrD</name>
    <name evidence="11" type="ORF">E0L93_07035</name>
</gene>
<comment type="caution">
    <text evidence="11">The sequence shown here is derived from an EMBL/GenBank/DDBJ whole genome shotgun (WGS) entry which is preliminary data.</text>
</comment>
<dbReference type="InterPro" id="IPR050074">
    <property type="entry name" value="DHO_dehydrogenase"/>
</dbReference>
<evidence type="ECO:0000313" key="11">
    <source>
        <dbReference type="EMBL" id="TCJ17284.1"/>
    </source>
</evidence>
<dbReference type="PIRSF" id="PIRSF000164">
    <property type="entry name" value="DHO_oxidase"/>
    <property type="match status" value="1"/>
</dbReference>
<dbReference type="EC" id="1.3.-.-" evidence="9"/>
<feature type="binding site" evidence="9">
    <location>
        <position position="233"/>
    </location>
    <ligand>
        <name>FMN</name>
        <dbReference type="ChEBI" id="CHEBI:58210"/>
    </ligand>
</feature>
<protein>
    <recommendedName>
        <fullName evidence="9">Dihydroorotate dehydrogenase</fullName>
        <shortName evidence="9">DHOD</shortName>
        <shortName evidence="9">DHODase</shortName>
        <shortName evidence="9">DHOdehase</shortName>
        <ecNumber evidence="9">1.3.-.-</ecNumber>
    </recommendedName>
</protein>
<dbReference type="InterPro" id="IPR013785">
    <property type="entry name" value="Aldolase_TIM"/>
</dbReference>
<comment type="similarity">
    <text evidence="3 9">Belongs to the dihydroorotate dehydrogenase family. Type 1 subfamily.</text>
</comment>
<accession>A0A4R1BJ28</accession>
<feature type="binding site" evidence="9">
    <location>
        <position position="147"/>
    </location>
    <ligand>
        <name>FMN</name>
        <dbReference type="ChEBI" id="CHEBI:58210"/>
    </ligand>
</feature>
<dbReference type="InterPro" id="IPR005720">
    <property type="entry name" value="Dihydroorotate_DH_cat"/>
</dbReference>
<dbReference type="PANTHER" id="PTHR48109">
    <property type="entry name" value="DIHYDROOROTATE DEHYDROGENASE (QUINONE), MITOCHONDRIAL-RELATED"/>
    <property type="match status" value="1"/>
</dbReference>
<dbReference type="InterPro" id="IPR001295">
    <property type="entry name" value="Dihydroorotate_DH_CS"/>
</dbReference>
<evidence type="ECO:0000256" key="4">
    <source>
        <dbReference type="ARBA" id="ARBA00022490"/>
    </source>
</evidence>
<comment type="cofactor">
    <cofactor evidence="9">
        <name>FMN</name>
        <dbReference type="ChEBI" id="CHEBI:58210"/>
    </cofactor>
    <text evidence="9">Binds 1 FMN per subunit.</text>
</comment>
<proteinExistence type="inferred from homology"/>
<keyword evidence="7 9" id="KW-0665">Pyrimidine biosynthesis</keyword>
<evidence type="ECO:0000256" key="2">
    <source>
        <dbReference type="ARBA" id="ARBA00004725"/>
    </source>
</evidence>
<evidence type="ECO:0000256" key="6">
    <source>
        <dbReference type="ARBA" id="ARBA00022643"/>
    </source>
</evidence>
<keyword evidence="5 9" id="KW-0285">Flavoprotein</keyword>
<feature type="binding site" evidence="9">
    <location>
        <position position="67"/>
    </location>
    <ligand>
        <name>substrate</name>
    </ligand>
</feature>
<feature type="binding site" evidence="9">
    <location>
        <begin position="67"/>
        <end position="68"/>
    </location>
    <ligand>
        <name>FMN</name>
        <dbReference type="ChEBI" id="CHEBI:58210"/>
    </ligand>
</feature>
<dbReference type="SUPFAM" id="SSF51395">
    <property type="entry name" value="FMN-linked oxidoreductases"/>
    <property type="match status" value="1"/>
</dbReference>
<comment type="pathway">
    <text evidence="2 9">Pyrimidine metabolism; UMP biosynthesis via de novo pathway.</text>
</comment>
<comment type="caution">
    <text evidence="9">Lacks conserved residue(s) required for the propagation of feature annotation.</text>
</comment>
<evidence type="ECO:0000256" key="1">
    <source>
        <dbReference type="ARBA" id="ARBA00004496"/>
    </source>
</evidence>
<dbReference type="AlphaFoldDB" id="A0A4R1BJ28"/>
<dbReference type="EMBL" id="SKBU01000014">
    <property type="protein sequence ID" value="TCJ17284.1"/>
    <property type="molecule type" value="Genomic_DNA"/>
</dbReference>
<feature type="binding site" evidence="9">
    <location>
        <begin position="259"/>
        <end position="260"/>
    </location>
    <ligand>
        <name>FMN</name>
        <dbReference type="ChEBI" id="CHEBI:58210"/>
    </ligand>
</feature>
<evidence type="ECO:0000256" key="3">
    <source>
        <dbReference type="ARBA" id="ARBA00008008"/>
    </source>
</evidence>
<keyword evidence="12" id="KW-1185">Reference proteome</keyword>
<dbReference type="HAMAP" id="MF_00224">
    <property type="entry name" value="DHO_dh_type1"/>
    <property type="match status" value="1"/>
</dbReference>
<evidence type="ECO:0000256" key="8">
    <source>
        <dbReference type="ARBA" id="ARBA00023002"/>
    </source>
</evidence>
<evidence type="ECO:0000313" key="12">
    <source>
        <dbReference type="Proteomes" id="UP000295244"/>
    </source>
</evidence>
<dbReference type="UniPathway" id="UPA00070"/>
<feature type="binding site" evidence="9">
    <location>
        <position position="147"/>
    </location>
    <ligand>
        <name>substrate</name>
    </ligand>
</feature>
<dbReference type="GO" id="GO:0004152">
    <property type="term" value="F:dihydroorotate dehydrogenase activity"/>
    <property type="evidence" value="ECO:0007669"/>
    <property type="project" value="UniProtKB-UniRule"/>
</dbReference>
<reference evidence="11 12" key="1">
    <citation type="submission" date="2019-03" db="EMBL/GenBank/DDBJ databases">
        <title>Whole genome sequence of a novel Rubrobacter taiwanensis strain, isolated from Yellowstone National Park.</title>
        <authorList>
            <person name="Freed S."/>
            <person name="Ramaley R.F."/>
            <person name="Kyndt J.A."/>
        </authorList>
    </citation>
    <scope>NUCLEOTIDE SEQUENCE [LARGE SCALE GENOMIC DNA]</scope>
    <source>
        <strain evidence="11 12">Yellowstone</strain>
    </source>
</reference>
<comment type="subcellular location">
    <subcellularLocation>
        <location evidence="1 9">Cytoplasm</location>
    </subcellularLocation>
</comment>
<dbReference type="Gene3D" id="3.20.20.70">
    <property type="entry name" value="Aldolase class I"/>
    <property type="match status" value="1"/>
</dbReference>
<feature type="binding site" evidence="9">
    <location>
        <begin position="281"/>
        <end position="282"/>
    </location>
    <ligand>
        <name>FMN</name>
        <dbReference type="ChEBI" id="CHEBI:58210"/>
    </ligand>
</feature>